<sequence length="588" mass="67726">MEEVITHRFNIIKDSDAFDVTIAPHTKEGNIDIYTINFSAYKAFVPVPVTIRWKIPAINVKGVWKPTSDFSKRIMDDWELDHMESRISVDAPIIALYGHDDSNVLTYACSDAINTTSLNALYREEDNCIYCHITLFAEPHHEITEYRTELRIDQNNYHFSKALKNISFWWEQFEHLTPTPTPALAVQPVYSTWYQFHQNLEPEVLLQECRLASKLGYKLMILDDGWQTKDSNRGYDYTGDWEPERIPKLAEFTKAVQDTGMKLALWYSVPFCGKHSKAYQKFKGKFLTENHRWAPVFDPRYPEVRAHLIELYTKALKEWNLDGFKLDFIDEFKAYPDTVLTQENGRDFSSINEAVDKLLTDVITSLKSIKEDIVIEFRQKYTGPAMRKYGNMFRAFDCPGDTAMNRVRIADIKMICGNTAVHSDMFTYHKEEPIEIKALQLVNTLFGVPQLSILLKDASQEEASMIGFYTNYWNQNATTLLKGEFTPHKPLANYPICESILNDQHIIGIFDSYVARITSKATKIDIINGQLEDHVIIDFSHNLGSYNIVIYNCTGKVLSESSIELQKGILKMEVPPCGVIKLSKNTYL</sequence>
<dbReference type="AlphaFoldDB" id="A0A239BKU9"/>
<dbReference type="OrthoDB" id="9807519at2"/>
<keyword evidence="4" id="KW-1185">Reference proteome</keyword>
<dbReference type="GO" id="GO:0016052">
    <property type="term" value="P:carbohydrate catabolic process"/>
    <property type="evidence" value="ECO:0007669"/>
    <property type="project" value="InterPro"/>
</dbReference>
<name>A0A239BKU9_9FLAO</name>
<dbReference type="InterPro" id="IPR013785">
    <property type="entry name" value="Aldolase_TIM"/>
</dbReference>
<evidence type="ECO:0000256" key="1">
    <source>
        <dbReference type="ARBA" id="ARBA00022801"/>
    </source>
</evidence>
<organism evidence="3 4">
    <name type="scientific">Dokdonia pacifica</name>
    <dbReference type="NCBI Taxonomy" id="1627892"/>
    <lineage>
        <taxon>Bacteria</taxon>
        <taxon>Pseudomonadati</taxon>
        <taxon>Bacteroidota</taxon>
        <taxon>Flavobacteriia</taxon>
        <taxon>Flavobacteriales</taxon>
        <taxon>Flavobacteriaceae</taxon>
        <taxon>Dokdonia</taxon>
    </lineage>
</organism>
<dbReference type="EMBL" id="FZNY01000006">
    <property type="protein sequence ID" value="SNS08610.1"/>
    <property type="molecule type" value="Genomic_DNA"/>
</dbReference>
<dbReference type="PANTHER" id="PTHR43053">
    <property type="entry name" value="GLYCOSIDASE FAMILY 31"/>
    <property type="match status" value="1"/>
</dbReference>
<dbReference type="SUPFAM" id="SSF51445">
    <property type="entry name" value="(Trans)glycosidases"/>
    <property type="match status" value="1"/>
</dbReference>
<gene>
    <name evidence="3" type="ORF">SAMN06265376_106265</name>
</gene>
<dbReference type="CDD" id="cd14791">
    <property type="entry name" value="GH36"/>
    <property type="match status" value="1"/>
</dbReference>
<evidence type="ECO:0000256" key="2">
    <source>
        <dbReference type="ARBA" id="ARBA00023295"/>
    </source>
</evidence>
<dbReference type="InterPro" id="IPR050985">
    <property type="entry name" value="Alpha-glycosidase_related"/>
</dbReference>
<dbReference type="Gene3D" id="3.20.20.70">
    <property type="entry name" value="Aldolase class I"/>
    <property type="match status" value="1"/>
</dbReference>
<dbReference type="GO" id="GO:0004557">
    <property type="term" value="F:alpha-galactosidase activity"/>
    <property type="evidence" value="ECO:0007669"/>
    <property type="project" value="InterPro"/>
</dbReference>
<proteinExistence type="predicted"/>
<dbReference type="InterPro" id="IPR002252">
    <property type="entry name" value="Glyco_hydro_36"/>
</dbReference>
<evidence type="ECO:0000313" key="3">
    <source>
        <dbReference type="EMBL" id="SNS08610.1"/>
    </source>
</evidence>
<dbReference type="Proteomes" id="UP000198379">
    <property type="component" value="Unassembled WGS sequence"/>
</dbReference>
<keyword evidence="2" id="KW-0326">Glycosidase</keyword>
<dbReference type="RefSeq" id="WP_089372870.1">
    <property type="nucleotide sequence ID" value="NZ_BMEP01000005.1"/>
</dbReference>
<accession>A0A239BKU9</accession>
<dbReference type="InterPro" id="IPR017853">
    <property type="entry name" value="GH"/>
</dbReference>
<keyword evidence="1" id="KW-0378">Hydrolase</keyword>
<dbReference type="Pfam" id="PF02065">
    <property type="entry name" value="Melibiase"/>
    <property type="match status" value="1"/>
</dbReference>
<protein>
    <submittedName>
        <fullName evidence="3">Alpha-galactosidase</fullName>
    </submittedName>
</protein>
<reference evidence="3 4" key="1">
    <citation type="submission" date="2017-06" db="EMBL/GenBank/DDBJ databases">
        <authorList>
            <person name="Kim H.J."/>
            <person name="Triplett B.A."/>
        </authorList>
    </citation>
    <scope>NUCLEOTIDE SEQUENCE [LARGE SCALE GENOMIC DNA]</scope>
    <source>
        <strain evidence="3 4">DSM 25597</strain>
    </source>
</reference>
<dbReference type="PANTHER" id="PTHR43053:SF3">
    <property type="entry name" value="ALPHA-GALACTOSIDASE C-RELATED"/>
    <property type="match status" value="1"/>
</dbReference>
<evidence type="ECO:0000313" key="4">
    <source>
        <dbReference type="Proteomes" id="UP000198379"/>
    </source>
</evidence>